<dbReference type="Pfam" id="PF01925">
    <property type="entry name" value="TauE"/>
    <property type="match status" value="1"/>
</dbReference>
<evidence type="ECO:0000256" key="6">
    <source>
        <dbReference type="ARBA" id="ARBA00022989"/>
    </source>
</evidence>
<evidence type="ECO:0000256" key="1">
    <source>
        <dbReference type="ARBA" id="ARBA00004651"/>
    </source>
</evidence>
<evidence type="ECO:0000256" key="4">
    <source>
        <dbReference type="ARBA" id="ARBA00022475"/>
    </source>
</evidence>
<feature type="transmembrane region" description="Helical" evidence="8">
    <location>
        <begin position="229"/>
        <end position="249"/>
    </location>
</feature>
<dbReference type="PANTHER" id="PTHR30269">
    <property type="entry name" value="TRANSMEMBRANE PROTEIN YFCA"/>
    <property type="match status" value="1"/>
</dbReference>
<organism evidence="9 10">
    <name type="scientific">Roseobacter ponti</name>
    <dbReference type="NCBI Taxonomy" id="1891787"/>
    <lineage>
        <taxon>Bacteria</taxon>
        <taxon>Pseudomonadati</taxon>
        <taxon>Pseudomonadota</taxon>
        <taxon>Alphaproteobacteria</taxon>
        <taxon>Rhodobacterales</taxon>
        <taxon>Roseobacteraceae</taxon>
        <taxon>Roseobacter</taxon>
    </lineage>
</organism>
<dbReference type="RefSeq" id="WP_169640769.1">
    <property type="nucleotide sequence ID" value="NZ_CP048788.1"/>
</dbReference>
<dbReference type="InterPro" id="IPR002781">
    <property type="entry name" value="TM_pro_TauE-like"/>
</dbReference>
<keyword evidence="4 8" id="KW-1003">Cell membrane</keyword>
<dbReference type="GO" id="GO:0005886">
    <property type="term" value="C:plasma membrane"/>
    <property type="evidence" value="ECO:0007669"/>
    <property type="project" value="UniProtKB-SubCell"/>
</dbReference>
<keyword evidence="7 8" id="KW-0472">Membrane</keyword>
<gene>
    <name evidence="9" type="ORF">G3256_10445</name>
</gene>
<protein>
    <recommendedName>
        <fullName evidence="8">Probable membrane transporter protein</fullName>
    </recommendedName>
</protein>
<feature type="transmembrane region" description="Helical" evidence="8">
    <location>
        <begin position="137"/>
        <end position="161"/>
    </location>
</feature>
<dbReference type="InterPro" id="IPR052017">
    <property type="entry name" value="TSUP"/>
</dbReference>
<feature type="transmembrane region" description="Helical" evidence="8">
    <location>
        <begin position="197"/>
        <end position="217"/>
    </location>
</feature>
<dbReference type="Proteomes" id="UP000503308">
    <property type="component" value="Chromosome"/>
</dbReference>
<feature type="transmembrane region" description="Helical" evidence="8">
    <location>
        <begin position="79"/>
        <end position="98"/>
    </location>
</feature>
<feature type="transmembrane region" description="Helical" evidence="8">
    <location>
        <begin position="105"/>
        <end position="125"/>
    </location>
</feature>
<proteinExistence type="inferred from homology"/>
<comment type="subcellular location">
    <subcellularLocation>
        <location evidence="1 8">Cell membrane</location>
        <topology evidence="1 8">Multi-pass membrane protein</topology>
    </subcellularLocation>
</comment>
<feature type="transmembrane region" description="Helical" evidence="8">
    <location>
        <begin position="38"/>
        <end position="59"/>
    </location>
</feature>
<name>A0A858SUQ0_9RHOB</name>
<evidence type="ECO:0000256" key="2">
    <source>
        <dbReference type="ARBA" id="ARBA00009142"/>
    </source>
</evidence>
<feature type="transmembrane region" description="Helical" evidence="8">
    <location>
        <begin position="13"/>
        <end position="31"/>
    </location>
</feature>
<feature type="transmembrane region" description="Helical" evidence="8">
    <location>
        <begin position="173"/>
        <end position="191"/>
    </location>
</feature>
<evidence type="ECO:0000256" key="8">
    <source>
        <dbReference type="RuleBase" id="RU363041"/>
    </source>
</evidence>
<keyword evidence="6 8" id="KW-1133">Transmembrane helix</keyword>
<keyword evidence="10" id="KW-1185">Reference proteome</keyword>
<evidence type="ECO:0000256" key="7">
    <source>
        <dbReference type="ARBA" id="ARBA00023136"/>
    </source>
</evidence>
<comment type="similarity">
    <text evidence="2 8">Belongs to the 4-toluene sulfonate uptake permease (TSUP) (TC 2.A.102) family.</text>
</comment>
<reference evidence="9 10" key="1">
    <citation type="submission" date="2020-02" db="EMBL/GenBank/DDBJ databases">
        <title>Genome sequence of Roseobacter ponti.</title>
        <authorList>
            <person name="Hollensteiner J."/>
            <person name="Schneider D."/>
            <person name="Poehlein A."/>
            <person name="Daniel R."/>
        </authorList>
    </citation>
    <scope>NUCLEOTIDE SEQUENCE [LARGE SCALE GENOMIC DNA]</scope>
    <source>
        <strain evidence="9 10">DSM 106830</strain>
    </source>
</reference>
<evidence type="ECO:0000256" key="5">
    <source>
        <dbReference type="ARBA" id="ARBA00022692"/>
    </source>
</evidence>
<dbReference type="EMBL" id="CP048788">
    <property type="protein sequence ID" value="QJF51552.1"/>
    <property type="molecule type" value="Genomic_DNA"/>
</dbReference>
<dbReference type="AlphaFoldDB" id="A0A858SUQ0"/>
<sequence length="250" mass="26315">MPEALQAVFATEGLIWLLCGVVAAGLVRGFAGFGSGMIIMATASSVLDPVAAVIFMMMAELIGPLPNLRAAWRDGAPRDVGRLMIGATLAVPPGIWLLANFTGEAFGWVVSVTILILLVLLMSGWRYQGVLTPHLTVGTGALGGFMCGFAGIPGPPVIMLYMSSRLPISVIRANFLLYLLAIDVVMIAVFWGSGLFIWEVAVLGLFAGIPNLIANIAGARLFDPNAEGVFRTVAYIVIAASAILGLPVWN</sequence>
<evidence type="ECO:0000256" key="3">
    <source>
        <dbReference type="ARBA" id="ARBA00022448"/>
    </source>
</evidence>
<dbReference type="PANTHER" id="PTHR30269:SF37">
    <property type="entry name" value="MEMBRANE TRANSPORTER PROTEIN"/>
    <property type="match status" value="1"/>
</dbReference>
<accession>A0A858SUQ0</accession>
<evidence type="ECO:0000313" key="9">
    <source>
        <dbReference type="EMBL" id="QJF51552.1"/>
    </source>
</evidence>
<evidence type="ECO:0000313" key="10">
    <source>
        <dbReference type="Proteomes" id="UP000503308"/>
    </source>
</evidence>
<dbReference type="KEGG" id="rpon:G3256_10445"/>
<keyword evidence="5 8" id="KW-0812">Transmembrane</keyword>
<keyword evidence="3" id="KW-0813">Transport</keyword>